<dbReference type="InterPro" id="IPR011990">
    <property type="entry name" value="TPR-like_helical_dom_sf"/>
</dbReference>
<name>A0A1I1TB65_9ACTN</name>
<dbReference type="EMBL" id="FOLM01000019">
    <property type="protein sequence ID" value="SFD55815.1"/>
    <property type="molecule type" value="Genomic_DNA"/>
</dbReference>
<dbReference type="InterPro" id="IPR001387">
    <property type="entry name" value="Cro/C1-type_HTH"/>
</dbReference>
<dbReference type="CDD" id="cd00093">
    <property type="entry name" value="HTH_XRE"/>
    <property type="match status" value="1"/>
</dbReference>
<accession>A0A1I1TB65</accession>
<evidence type="ECO:0000256" key="1">
    <source>
        <dbReference type="PROSITE-ProRule" id="PRU00339"/>
    </source>
</evidence>
<dbReference type="SMART" id="SM00530">
    <property type="entry name" value="HTH_XRE"/>
    <property type="match status" value="1"/>
</dbReference>
<dbReference type="RefSeq" id="WP_093841134.1">
    <property type="nucleotide sequence ID" value="NZ_FOLM01000019.1"/>
</dbReference>
<dbReference type="STRING" id="910347.SAMN05421773_11924"/>
<protein>
    <submittedName>
        <fullName evidence="3">Helix-turn-helix domain-containing protein</fullName>
    </submittedName>
</protein>
<evidence type="ECO:0000313" key="4">
    <source>
        <dbReference type="Proteomes" id="UP000199207"/>
    </source>
</evidence>
<gene>
    <name evidence="3" type="ORF">SAMN05421773_11924</name>
</gene>
<dbReference type="SUPFAM" id="SSF47413">
    <property type="entry name" value="lambda repressor-like DNA-binding domains"/>
    <property type="match status" value="1"/>
</dbReference>
<dbReference type="SUPFAM" id="SSF48452">
    <property type="entry name" value="TPR-like"/>
    <property type="match status" value="1"/>
</dbReference>
<feature type="domain" description="HTH cro/C1-type" evidence="2">
    <location>
        <begin position="13"/>
        <end position="67"/>
    </location>
</feature>
<reference evidence="3 4" key="1">
    <citation type="submission" date="2016-10" db="EMBL/GenBank/DDBJ databases">
        <authorList>
            <person name="de Groot N.N."/>
        </authorList>
    </citation>
    <scope>NUCLEOTIDE SEQUENCE [LARGE SCALE GENOMIC DNA]</scope>
    <source>
        <strain evidence="3 4">CGMCC 4.5739</strain>
    </source>
</reference>
<sequence length="402" mass="43793">MPQGTDDHIGARLADYRKLRGLTQSGLAQKAFVSRGTIAKVEAGLSPATPGIVAAASRALHVPVDVLNGQPYMSELQQDRLDAMIEPLTAALDMYDLGPDPDITPRPVAALAADVERLCEGTCATEYKGIGEALPGLMSELTTAVGLASFGAERQRLAELLAWTYWVAYEFAYRLGYHHLAAIALERMGWMGEQAQDPLLLALRLARRSSMLLRRGDNQMAERILERGHRLVEQADDPHAVPALAVGGSLHLAGAIAAAQAKNKDSVEEYLKEAGAAAKRIGRDVPGVYWASFGLTNVKHFEVATAVELGDLGAAVKEARKLHFPAGHPPMRTGRYYIEMGRAYAQMGRYEKAEEQLHRARKIAPQQARYHPLMRSTIGVLVRHQRRAPDGLVSLAGWVGMI</sequence>
<organism evidence="3 4">
    <name type="scientific">Streptomyces aidingensis</name>
    <dbReference type="NCBI Taxonomy" id="910347"/>
    <lineage>
        <taxon>Bacteria</taxon>
        <taxon>Bacillati</taxon>
        <taxon>Actinomycetota</taxon>
        <taxon>Actinomycetes</taxon>
        <taxon>Kitasatosporales</taxon>
        <taxon>Streptomycetaceae</taxon>
        <taxon>Streptomyces</taxon>
    </lineage>
</organism>
<dbReference type="Pfam" id="PF13560">
    <property type="entry name" value="HTH_31"/>
    <property type="match status" value="1"/>
</dbReference>
<dbReference type="SMART" id="SM00028">
    <property type="entry name" value="TPR"/>
    <property type="match status" value="1"/>
</dbReference>
<keyword evidence="4" id="KW-1185">Reference proteome</keyword>
<dbReference type="PROSITE" id="PS50943">
    <property type="entry name" value="HTH_CROC1"/>
    <property type="match status" value="1"/>
</dbReference>
<dbReference type="Proteomes" id="UP000199207">
    <property type="component" value="Unassembled WGS sequence"/>
</dbReference>
<dbReference type="PROSITE" id="PS50005">
    <property type="entry name" value="TPR"/>
    <property type="match status" value="1"/>
</dbReference>
<evidence type="ECO:0000259" key="2">
    <source>
        <dbReference type="PROSITE" id="PS50943"/>
    </source>
</evidence>
<dbReference type="Gene3D" id="1.10.260.40">
    <property type="entry name" value="lambda repressor-like DNA-binding domains"/>
    <property type="match status" value="1"/>
</dbReference>
<dbReference type="InterPro" id="IPR019734">
    <property type="entry name" value="TPR_rpt"/>
</dbReference>
<dbReference type="AlphaFoldDB" id="A0A1I1TB65"/>
<evidence type="ECO:0000313" key="3">
    <source>
        <dbReference type="EMBL" id="SFD55815.1"/>
    </source>
</evidence>
<keyword evidence="1" id="KW-0802">TPR repeat</keyword>
<dbReference type="InterPro" id="IPR010982">
    <property type="entry name" value="Lambda_DNA-bd_dom_sf"/>
</dbReference>
<dbReference type="GO" id="GO:0003677">
    <property type="term" value="F:DNA binding"/>
    <property type="evidence" value="ECO:0007669"/>
    <property type="project" value="InterPro"/>
</dbReference>
<proteinExistence type="predicted"/>
<dbReference type="Gene3D" id="1.25.40.10">
    <property type="entry name" value="Tetratricopeptide repeat domain"/>
    <property type="match status" value="1"/>
</dbReference>
<dbReference type="OrthoDB" id="3504495at2"/>
<feature type="repeat" description="TPR" evidence="1">
    <location>
        <begin position="334"/>
        <end position="367"/>
    </location>
</feature>
<dbReference type="Pfam" id="PF14559">
    <property type="entry name" value="TPR_19"/>
    <property type="match status" value="1"/>
</dbReference>